<proteinExistence type="predicted"/>
<reference evidence="1 2" key="1">
    <citation type="submission" date="2016-02" db="EMBL/GenBank/DDBJ databases">
        <title>Band-tailed pigeon sequencing and assembly.</title>
        <authorList>
            <person name="Soares A.E."/>
            <person name="Novak B.J."/>
            <person name="Rice E.S."/>
            <person name="O'Connell B."/>
            <person name="Chang D."/>
            <person name="Weber S."/>
            <person name="Shapiro B."/>
        </authorList>
    </citation>
    <scope>NUCLEOTIDE SEQUENCE [LARGE SCALE GENOMIC DNA]</scope>
    <source>
        <strain evidence="1">BTP2013</strain>
        <tissue evidence="1">Blood</tissue>
    </source>
</reference>
<dbReference type="Proteomes" id="UP000190648">
    <property type="component" value="Unassembled WGS sequence"/>
</dbReference>
<organism evidence="1 2">
    <name type="scientific">Patagioenas fasciata monilis</name>
    <dbReference type="NCBI Taxonomy" id="372326"/>
    <lineage>
        <taxon>Eukaryota</taxon>
        <taxon>Metazoa</taxon>
        <taxon>Chordata</taxon>
        <taxon>Craniata</taxon>
        <taxon>Vertebrata</taxon>
        <taxon>Euteleostomi</taxon>
        <taxon>Archelosauria</taxon>
        <taxon>Archosauria</taxon>
        <taxon>Dinosauria</taxon>
        <taxon>Saurischia</taxon>
        <taxon>Theropoda</taxon>
        <taxon>Coelurosauria</taxon>
        <taxon>Aves</taxon>
        <taxon>Neognathae</taxon>
        <taxon>Neoaves</taxon>
        <taxon>Columbimorphae</taxon>
        <taxon>Columbiformes</taxon>
        <taxon>Columbidae</taxon>
        <taxon>Patagioenas</taxon>
    </lineage>
</organism>
<comment type="caution">
    <text evidence="1">The sequence shown here is derived from an EMBL/GenBank/DDBJ whole genome shotgun (WGS) entry which is preliminary data.</text>
</comment>
<gene>
    <name evidence="1" type="ORF">AV530_012127</name>
</gene>
<dbReference type="AlphaFoldDB" id="A0A1V4JVD5"/>
<protein>
    <submittedName>
        <fullName evidence="1">Uncharacterized protein</fullName>
    </submittedName>
</protein>
<name>A0A1V4JVD5_PATFA</name>
<keyword evidence="2" id="KW-1185">Reference proteome</keyword>
<evidence type="ECO:0000313" key="1">
    <source>
        <dbReference type="EMBL" id="OPJ76025.1"/>
    </source>
</evidence>
<dbReference type="EMBL" id="LSYS01006159">
    <property type="protein sequence ID" value="OPJ76025.1"/>
    <property type="molecule type" value="Genomic_DNA"/>
</dbReference>
<sequence>MEIHLLKGELAAKPILSCVSCVSSEDGIIANAPLTLRYLNSLPSNVKKPSWVCDEGGDTEMIETVGTHHQCFEPSGLMGTVNRTACHVIQGNFQRFLPEVCSRQC</sequence>
<accession>A0A1V4JVD5</accession>
<evidence type="ECO:0000313" key="2">
    <source>
        <dbReference type="Proteomes" id="UP000190648"/>
    </source>
</evidence>